<evidence type="ECO:0000313" key="2">
    <source>
        <dbReference type="Proteomes" id="UP000318017"/>
    </source>
</evidence>
<dbReference type="RefSeq" id="WP_145074267.1">
    <property type="nucleotide sequence ID" value="NZ_CP036298.1"/>
</dbReference>
<sequence length="306" mass="34370">MKPGESVELGNLTQPGPYKPYVPPTLDEQIQTAFDVDGTPLERHQQALQNVRLVNQRLLVVFGKPTDPRIHRLMDIRYNDGDFRILRDDFLFLAIPTDSARLTNALVLAKALGQDLNETRQAFNLVLVDSEGKTLATAGDAELCVAGELSKELLLEFLRRHEVQPLNAQQLLNNALLQATQENKRVLLQETATWCRPCHLLSGLLDANRSWEKDFIWVKMDHRWTGAKEIMAKLRDGAEGGIPWFVILDAQGEKLATSNDPSTGKNIGFPSVQNGRKHFANILNATRQRMTEPEVQALVDAIESFE</sequence>
<reference evidence="1 2" key="1">
    <citation type="submission" date="2019-02" db="EMBL/GenBank/DDBJ databases">
        <title>Deep-cultivation of Planctomycetes and their phenomic and genomic characterization uncovers novel biology.</title>
        <authorList>
            <person name="Wiegand S."/>
            <person name="Jogler M."/>
            <person name="Boedeker C."/>
            <person name="Pinto D."/>
            <person name="Vollmers J."/>
            <person name="Rivas-Marin E."/>
            <person name="Kohn T."/>
            <person name="Peeters S.H."/>
            <person name="Heuer A."/>
            <person name="Rast P."/>
            <person name="Oberbeckmann S."/>
            <person name="Bunk B."/>
            <person name="Jeske O."/>
            <person name="Meyerdierks A."/>
            <person name="Storesund J.E."/>
            <person name="Kallscheuer N."/>
            <person name="Luecker S."/>
            <person name="Lage O.M."/>
            <person name="Pohl T."/>
            <person name="Merkel B.J."/>
            <person name="Hornburger P."/>
            <person name="Mueller R.-W."/>
            <person name="Bruemmer F."/>
            <person name="Labrenz M."/>
            <person name="Spormann A.M."/>
            <person name="Op den Camp H."/>
            <person name="Overmann J."/>
            <person name="Amann R."/>
            <person name="Jetten M.S.M."/>
            <person name="Mascher T."/>
            <person name="Medema M.H."/>
            <person name="Devos D.P."/>
            <person name="Kaster A.-K."/>
            <person name="Ovreas L."/>
            <person name="Rohde M."/>
            <person name="Galperin M.Y."/>
            <person name="Jogler C."/>
        </authorList>
    </citation>
    <scope>NUCLEOTIDE SEQUENCE [LARGE SCALE GENOMIC DNA]</scope>
    <source>
        <strain evidence="1 2">Q31a</strain>
    </source>
</reference>
<dbReference type="Proteomes" id="UP000318017">
    <property type="component" value="Chromosome"/>
</dbReference>
<dbReference type="AlphaFoldDB" id="A0A518G1W8"/>
<dbReference type="KEGG" id="ahel:Q31a_08500"/>
<dbReference type="Pfam" id="PF13899">
    <property type="entry name" value="Thioredoxin_7"/>
    <property type="match status" value="1"/>
</dbReference>
<gene>
    <name evidence="1" type="ORF">Q31a_08500</name>
</gene>
<accession>A0A518G1W8</accession>
<dbReference type="Gene3D" id="3.40.30.10">
    <property type="entry name" value="Glutaredoxin"/>
    <property type="match status" value="1"/>
</dbReference>
<keyword evidence="2" id="KW-1185">Reference proteome</keyword>
<dbReference type="InterPro" id="IPR036249">
    <property type="entry name" value="Thioredoxin-like_sf"/>
</dbReference>
<organism evidence="1 2">
    <name type="scientific">Aureliella helgolandensis</name>
    <dbReference type="NCBI Taxonomy" id="2527968"/>
    <lineage>
        <taxon>Bacteria</taxon>
        <taxon>Pseudomonadati</taxon>
        <taxon>Planctomycetota</taxon>
        <taxon>Planctomycetia</taxon>
        <taxon>Pirellulales</taxon>
        <taxon>Pirellulaceae</taxon>
        <taxon>Aureliella</taxon>
    </lineage>
</organism>
<dbReference type="EMBL" id="CP036298">
    <property type="protein sequence ID" value="QDV22564.1"/>
    <property type="molecule type" value="Genomic_DNA"/>
</dbReference>
<proteinExistence type="predicted"/>
<evidence type="ECO:0000313" key="1">
    <source>
        <dbReference type="EMBL" id="QDV22564.1"/>
    </source>
</evidence>
<dbReference type="OrthoDB" id="232400at2"/>
<dbReference type="SUPFAM" id="SSF52833">
    <property type="entry name" value="Thioredoxin-like"/>
    <property type="match status" value="1"/>
</dbReference>
<protein>
    <submittedName>
        <fullName evidence="1">Uncharacterized protein</fullName>
    </submittedName>
</protein>
<name>A0A518G1W8_9BACT</name>